<dbReference type="InterPro" id="IPR054477">
    <property type="entry name" value="LTN1_E3_ligase_6th"/>
</dbReference>
<dbReference type="Pfam" id="PF22958">
    <property type="entry name" value="Ltn1_1st"/>
    <property type="match status" value="1"/>
</dbReference>
<keyword evidence="20" id="KW-1185">Reference proteome</keyword>
<feature type="transmembrane region" description="Helical" evidence="17">
    <location>
        <begin position="1984"/>
        <end position="2008"/>
    </location>
</feature>
<dbReference type="Pfam" id="PF22999">
    <property type="entry name" value="LTN1_E3_ligase_6th"/>
    <property type="match status" value="1"/>
</dbReference>
<evidence type="ECO:0000256" key="3">
    <source>
        <dbReference type="ARBA" id="ARBA00004906"/>
    </source>
</evidence>
<dbReference type="GO" id="GO:1990112">
    <property type="term" value="C:RQC complex"/>
    <property type="evidence" value="ECO:0007669"/>
    <property type="project" value="InterPro"/>
</dbReference>
<evidence type="ECO:0000256" key="2">
    <source>
        <dbReference type="ARBA" id="ARBA00004514"/>
    </source>
</evidence>
<evidence type="ECO:0000259" key="18">
    <source>
        <dbReference type="PROSITE" id="PS50089"/>
    </source>
</evidence>
<name>A0A8H5D065_9AGAR</name>
<evidence type="ECO:0000256" key="17">
    <source>
        <dbReference type="SAM" id="Phobius"/>
    </source>
</evidence>
<dbReference type="InterPro" id="IPR013083">
    <property type="entry name" value="Znf_RING/FYVE/PHD"/>
</dbReference>
<dbReference type="GO" id="GO:0016567">
    <property type="term" value="P:protein ubiquitination"/>
    <property type="evidence" value="ECO:0007669"/>
    <property type="project" value="UniProtKB-UniPathway"/>
</dbReference>
<gene>
    <name evidence="19" type="ORF">D9756_008424</name>
</gene>
<feature type="domain" description="RING-type" evidence="18">
    <location>
        <begin position="1799"/>
        <end position="1846"/>
    </location>
</feature>
<evidence type="ECO:0000256" key="14">
    <source>
        <dbReference type="ARBA" id="ARBA00055150"/>
    </source>
</evidence>
<dbReference type="UniPathway" id="UPA00143"/>
<evidence type="ECO:0000256" key="6">
    <source>
        <dbReference type="ARBA" id="ARBA00017157"/>
    </source>
</evidence>
<feature type="transmembrane region" description="Helical" evidence="17">
    <location>
        <begin position="2351"/>
        <end position="2375"/>
    </location>
</feature>
<dbReference type="InterPro" id="IPR054478">
    <property type="entry name" value="LTN1_UBC"/>
</dbReference>
<dbReference type="SUPFAM" id="SSF57850">
    <property type="entry name" value="RING/U-box"/>
    <property type="match status" value="1"/>
</dbReference>
<dbReference type="InterPro" id="IPR054476">
    <property type="entry name" value="Ltn1_N"/>
</dbReference>
<feature type="compositionally biased region" description="Pro residues" evidence="16">
    <location>
        <begin position="283"/>
        <end position="295"/>
    </location>
</feature>
<proteinExistence type="inferred from homology"/>
<feature type="compositionally biased region" description="Basic and acidic residues" evidence="16">
    <location>
        <begin position="2255"/>
        <end position="2266"/>
    </location>
</feature>
<dbReference type="PROSITE" id="PS50089">
    <property type="entry name" value="ZF_RING_2"/>
    <property type="match status" value="1"/>
</dbReference>
<feature type="transmembrane region" description="Helical" evidence="17">
    <location>
        <begin position="2073"/>
        <end position="2099"/>
    </location>
</feature>
<dbReference type="GO" id="GO:0072344">
    <property type="term" value="P:rescue of stalled ribosome"/>
    <property type="evidence" value="ECO:0007669"/>
    <property type="project" value="TreeGrafter"/>
</dbReference>
<dbReference type="GO" id="GO:0005829">
    <property type="term" value="C:cytosol"/>
    <property type="evidence" value="ECO:0007669"/>
    <property type="project" value="UniProtKB-SubCell"/>
</dbReference>
<feature type="transmembrane region" description="Helical" evidence="17">
    <location>
        <begin position="2029"/>
        <end position="2053"/>
    </location>
</feature>
<feature type="transmembrane region" description="Helical" evidence="17">
    <location>
        <begin position="2387"/>
        <end position="2406"/>
    </location>
</feature>
<keyword evidence="7" id="KW-0963">Cytoplasm</keyword>
<dbReference type="GO" id="GO:0061630">
    <property type="term" value="F:ubiquitin protein ligase activity"/>
    <property type="evidence" value="ECO:0007669"/>
    <property type="project" value="UniProtKB-EC"/>
</dbReference>
<dbReference type="Gene3D" id="3.30.40.10">
    <property type="entry name" value="Zinc/RING finger domain, C3HC4 (zinc finger)"/>
    <property type="match status" value="1"/>
</dbReference>
<dbReference type="CDD" id="cd16491">
    <property type="entry name" value="RING-CH-C4HC3_LTN1"/>
    <property type="match status" value="1"/>
</dbReference>
<evidence type="ECO:0000256" key="4">
    <source>
        <dbReference type="ARBA" id="ARBA00007997"/>
    </source>
</evidence>
<dbReference type="InterPro" id="IPR011016">
    <property type="entry name" value="Znf_RING-CH"/>
</dbReference>
<evidence type="ECO:0000256" key="9">
    <source>
        <dbReference type="ARBA" id="ARBA00022723"/>
    </source>
</evidence>
<evidence type="ECO:0000313" key="20">
    <source>
        <dbReference type="Proteomes" id="UP000559027"/>
    </source>
</evidence>
<feature type="transmembrane region" description="Helical" evidence="17">
    <location>
        <begin position="1921"/>
        <end position="1941"/>
    </location>
</feature>
<comment type="caution">
    <text evidence="19">The sequence shown here is derived from an EMBL/GenBank/DDBJ whole genome shotgun (WGS) entry which is preliminary data.</text>
</comment>
<comment type="subcellular location">
    <subcellularLocation>
        <location evidence="2">Cytoplasm</location>
        <location evidence="2">Cytosol</location>
    </subcellularLocation>
</comment>
<feature type="region of interest" description="Disordered" evidence="16">
    <location>
        <begin position="1"/>
        <end position="63"/>
    </location>
</feature>
<dbReference type="SMART" id="SM01197">
    <property type="entry name" value="FANCL_C"/>
    <property type="match status" value="1"/>
</dbReference>
<dbReference type="EC" id="2.3.2.27" evidence="5"/>
<keyword evidence="17" id="KW-0472">Membrane</keyword>
<feature type="compositionally biased region" description="Basic and acidic residues" evidence="16">
    <location>
        <begin position="2298"/>
        <end position="2308"/>
    </location>
</feature>
<evidence type="ECO:0000256" key="11">
    <source>
        <dbReference type="ARBA" id="ARBA00022771"/>
    </source>
</evidence>
<evidence type="ECO:0000256" key="1">
    <source>
        <dbReference type="ARBA" id="ARBA00000900"/>
    </source>
</evidence>
<dbReference type="GO" id="GO:0043023">
    <property type="term" value="F:ribosomal large subunit binding"/>
    <property type="evidence" value="ECO:0007669"/>
    <property type="project" value="TreeGrafter"/>
</dbReference>
<evidence type="ECO:0000256" key="10">
    <source>
        <dbReference type="ARBA" id="ARBA00022737"/>
    </source>
</evidence>
<comment type="pathway">
    <text evidence="3">Protein modification; protein ubiquitination.</text>
</comment>
<evidence type="ECO:0000313" key="19">
    <source>
        <dbReference type="EMBL" id="KAF5351215.1"/>
    </source>
</evidence>
<dbReference type="PANTHER" id="PTHR12389">
    <property type="entry name" value="ZINC FINGER PROTEIN 294"/>
    <property type="match status" value="1"/>
</dbReference>
<dbReference type="OrthoDB" id="6108at2759"/>
<keyword evidence="8" id="KW-0808">Transferase</keyword>
<keyword evidence="13" id="KW-0862">Zinc</keyword>
<feature type="region of interest" description="Disordered" evidence="16">
    <location>
        <begin position="2252"/>
        <end position="2321"/>
    </location>
</feature>
<evidence type="ECO:0000256" key="7">
    <source>
        <dbReference type="ARBA" id="ARBA00022490"/>
    </source>
</evidence>
<dbReference type="InterPro" id="IPR001841">
    <property type="entry name" value="Znf_RING"/>
</dbReference>
<keyword evidence="9" id="KW-0479">Metal-binding</keyword>
<dbReference type="InterPro" id="IPR039804">
    <property type="entry name" value="RING-CH-C4HC3_LTN1"/>
</dbReference>
<sequence>MVKSHGKSSASSATRKKQQKKAAASLGIDLDTISPSKNQPGKPKNKEKSGRGKKDGKKEPRVKVYIPPVKPARAQPDPLEVGGLVRRLPPELVIVLRNVEKKAQVTKIKALEELGSTWVEKALRSGGAEGDNSLVDVDPNVVPSLVEMVPAWMHYIPPLFIHPSRRVRLLSISVLSNLLKISKVRDQVLFYLQETAAAEAVESILGSWCVLAHDVEKSVSNVGQEAWDSFVRHSPTVVEGSQLTGGSNGKYFLLDNASKSTIFGFVQRTVLDPLGVYSYLNPPPASNVPTPPDIPNPKNRRPGGGTKGAAASKQQQLAAALAAARKAGTDAGEPSRNKTEGYDESETDRRARLRIGALGGLRWFLEINHDAISDEAMILLQNPLFWSVLHHAEKAPFLEADDRKDFDTIESFGFGQPNVRKAGWGLLMRLLEGHKEHISPAVPVLSSAVLRSAWLEPDALAQGVMWRPLLTFIKEFPSCWDMELTRCYGVPQKDQDEDEEDDSDEEGEEEDGQEPPAETIKPSLAYQEFLQFLQLGCSGSPVQGYPTVVIILSTIPSSIIASSGVKSPLEDLFTSLWAALDGRALSSLHRFVTSAAFLSALLECVVFMARRSVLGARRTEGSTPDPDDISDATKEARSLVREQFGKVWQEIKGGRLKVEERAAARLVAQNLDALKKVDLGIVSRQDGDLTLRGAAWSVLETGLRAATATNPVLVAAFLKVLYDHFKEGTAEEKAVGELIYSVLHDSARRITDSLQKETTESIKDDVKFFECMLEQFREGLFDNQGFAQRFDELLRTQTAVLYETSPPFIFSYLAHCKNEEGVLGLWHSLLDVVATNTHDAEKAKKVAMDVIQAAQKGNLPTYLKPKSNELDEMVGRLLGGVLEGGYNAMADLNVVKAVLMVHRYFISEAGYAHFFDTIATAVNVRVELLVGEPKQEDFDLDVFRGSIELFDLVTSQVDGYKEETLEEVLPNVFLLGHLLPECAAHDFDMTSQVFAVARGIWRREIDVQKLGQERSGRILASLKVKMRDLFIDTQVQPLPSEILGALATQGQRLTTSILDDFFPPPEVLDGMLRRLPHGPIDSSIAAIDPLIPTNTDSQANGPAYTDSRGFSSYARIVEALLRVFLEDRKLAKQNFWALRHFIALSIYASDYQKVPAGFSPIFDSKALSGLGEVIVRIQQMTAYLFLGSLASAQDGWRRGLIKRVGEAKYGSGESQLEDFVSRVIGTAIESDSILDTRVLKAVLEDVLEDVEQEEAGEWMGLARKLERNAPQTSMIIVSAIAATKAEPLRLDRYRNEQAAELLGIKPSRVGTAGLLTLRRLVASAPDIESEVVFLPQNRGVNVVKVCQSWVSSDDADVDEEVESVMTLIFAYLAPILQNVPGSHWEFIWDVLENNLENSSITDDSTLTTLIRSLRLVTIMEDLVKTNKSLKSEWDQRRKGILEMVKGVALVKLDSVSPSLPRSICRELVLTVLRELPESLMDASTLPQMCHLVTDHSLEVQKMGYGILRTAAKKRTEHLVIEAGVDTESTVKATLPSELMDIVQRHVNVISLEDEEEQQNILGSLLGWMLVFDLFQDASFKVKSGYIEQLRNQELISNSFIPLLLALLRLDTGLEKAFKLNVWSISDFYVDLFELGSPLSIHLLTAHLYYRALLSVPALIYSWLSNCKDRQLSTTVTSYTSQYFSPIIIDVELAHVRGPAGQELVDDSMSIKVAAAVNEVQASYLVDEHQLEIKLKIPTDWPLHKIEVKDLKRVGVDNDRWRAWILAVQQTIWSYNGRITDGLSLFKKNATLHFEGQVECAICYSIISVMDGSLPKKPCKTCKNKFHAVCLYKWFHTSNASTCPLCRVYFSDNLRVLFSRRLSLTLLSLLIPSPSLVPHREGPQQQLLQRTLGDRITLGGQRSYWWILEYSRGSMIPFGVKILWFVLSLTGLISSWLVLIPFGRAVGAMWGPGLFCVGNTLLQGIFCLGIIWRMDPFLMPKGFCIAQTLIIGSATFLLTGVAGAFSMATSLAVLRPRGWGDNTALKWRNIYLMPVVVFPVLATIIHAVIVVKFASVKPTDDLHCDSSDPEWARFLSYAGVPFIVSLPCMFFSVKSLAIIWKANKQIQRSNRSLVFESVGNYTSLPPRSLKHGSVSILIKDPEPPHFGYQPSLYAATPISGMTSAPSFVTANEYPPSPKATTPSPAPFKLAAQLPTSPSDRKFHLPFRPSVAGTPVMDSLMEGSGKREKQVEEEDIADDVSSTLPEFRTPVVQTRRTGKEKVEAHSQRDSSGGGESEVSEVVWAKPRVEEDYGNGQRPVIETRQRSKIDLKDDDSDVLGSGDATSGRYMTPMEFISQPSEGSAARNSPNLAPAIWRIILFQTAFCAVQILVCISTIVDLATHRPTPTPLGTQHFALLLAAWGPAVVFGHSPAVRKSLKFWSR</sequence>
<feature type="region of interest" description="Disordered" evidence="16">
    <location>
        <begin position="490"/>
        <end position="518"/>
    </location>
</feature>
<feature type="region of interest" description="Disordered" evidence="16">
    <location>
        <begin position="283"/>
        <end position="347"/>
    </location>
</feature>
<comment type="similarity">
    <text evidence="4">Belongs to the LTN1 family.</text>
</comment>
<evidence type="ECO:0000256" key="12">
    <source>
        <dbReference type="ARBA" id="ARBA00022786"/>
    </source>
</evidence>
<evidence type="ECO:0000256" key="8">
    <source>
        <dbReference type="ARBA" id="ARBA00022679"/>
    </source>
</evidence>
<keyword evidence="12" id="KW-0833">Ubl conjugation pathway</keyword>
<dbReference type="SMART" id="SM00744">
    <property type="entry name" value="RINGv"/>
    <property type="match status" value="1"/>
</dbReference>
<evidence type="ECO:0000256" key="13">
    <source>
        <dbReference type="ARBA" id="ARBA00022833"/>
    </source>
</evidence>
<dbReference type="EMBL" id="JAACJO010000013">
    <property type="protein sequence ID" value="KAF5351215.1"/>
    <property type="molecule type" value="Genomic_DNA"/>
</dbReference>
<feature type="compositionally biased region" description="Acidic residues" evidence="16">
    <location>
        <begin position="495"/>
        <end position="513"/>
    </location>
</feature>
<keyword evidence="17" id="KW-0812">Transmembrane</keyword>
<comment type="function">
    <text evidence="14">E3 ubiquitin-protein ligase component of the ribosome quality control complex (RQC), a ribosome-associated complex that mediates ubiquitination and extraction of incompletely synthesized nascent chains for proteasomal degradation. Mediates ubiquitination of proteins derived from mRNAs lacking stop codons (non-stop proteins) and other translation arrest products induced by poly-lysine sequences and tandem rare codons. Ubiquitination leads to CDC48 recruitment for extraction and degradation of the incomplete translation product. May indirectly play a role in chromatin function and transcription.</text>
</comment>
<keyword evidence="11 15" id="KW-0863">Zinc-finger</keyword>
<dbReference type="FunFam" id="3.30.40.10:FF:000038">
    <property type="entry name" value="E3 ubiquitin-protein ligase listerin"/>
    <property type="match status" value="1"/>
</dbReference>
<dbReference type="Proteomes" id="UP000559027">
    <property type="component" value="Unassembled WGS sequence"/>
</dbReference>
<dbReference type="PANTHER" id="PTHR12389:SF0">
    <property type="entry name" value="E3 UBIQUITIN-PROTEIN LIGASE LISTERIN"/>
    <property type="match status" value="1"/>
</dbReference>
<protein>
    <recommendedName>
        <fullName evidence="6">E3 ubiquitin-protein ligase listerin</fullName>
        <ecNumber evidence="5">2.3.2.27</ecNumber>
    </recommendedName>
</protein>
<evidence type="ECO:0000256" key="5">
    <source>
        <dbReference type="ARBA" id="ARBA00012483"/>
    </source>
</evidence>
<evidence type="ECO:0000256" key="15">
    <source>
        <dbReference type="PROSITE-ProRule" id="PRU00175"/>
    </source>
</evidence>
<reference evidence="19 20" key="1">
    <citation type="journal article" date="2020" name="ISME J.">
        <title>Uncovering the hidden diversity of litter-decomposition mechanisms in mushroom-forming fungi.</title>
        <authorList>
            <person name="Floudas D."/>
            <person name="Bentzer J."/>
            <person name="Ahren D."/>
            <person name="Johansson T."/>
            <person name="Persson P."/>
            <person name="Tunlid A."/>
        </authorList>
    </citation>
    <scope>NUCLEOTIDE SEQUENCE [LARGE SCALE GENOMIC DNA]</scope>
    <source>
        <strain evidence="19 20">CBS 146.42</strain>
    </source>
</reference>
<dbReference type="Pfam" id="PF23009">
    <property type="entry name" value="UBC_like"/>
    <property type="match status" value="1"/>
</dbReference>
<accession>A0A8H5D065</accession>
<comment type="catalytic activity">
    <reaction evidence="1">
        <text>S-ubiquitinyl-[E2 ubiquitin-conjugating enzyme]-L-cysteine + [acceptor protein]-L-lysine = [E2 ubiquitin-conjugating enzyme]-L-cysteine + N(6)-ubiquitinyl-[acceptor protein]-L-lysine.</text>
        <dbReference type="EC" id="2.3.2.27"/>
    </reaction>
</comment>
<dbReference type="InterPro" id="IPR039795">
    <property type="entry name" value="LTN1/Rkr1"/>
</dbReference>
<feature type="transmembrane region" description="Helical" evidence="17">
    <location>
        <begin position="1953"/>
        <end position="1972"/>
    </location>
</feature>
<dbReference type="GO" id="GO:0008270">
    <property type="term" value="F:zinc ion binding"/>
    <property type="evidence" value="ECO:0007669"/>
    <property type="project" value="UniProtKB-KW"/>
</dbReference>
<organism evidence="19 20">
    <name type="scientific">Leucocoprinus leucothites</name>
    <dbReference type="NCBI Taxonomy" id="201217"/>
    <lineage>
        <taxon>Eukaryota</taxon>
        <taxon>Fungi</taxon>
        <taxon>Dikarya</taxon>
        <taxon>Basidiomycota</taxon>
        <taxon>Agaricomycotina</taxon>
        <taxon>Agaricomycetes</taxon>
        <taxon>Agaricomycetidae</taxon>
        <taxon>Agaricales</taxon>
        <taxon>Agaricineae</taxon>
        <taxon>Agaricaceae</taxon>
        <taxon>Leucocoprinus</taxon>
    </lineage>
</organism>
<dbReference type="GO" id="GO:1990116">
    <property type="term" value="P:ribosome-associated ubiquitin-dependent protein catabolic process"/>
    <property type="evidence" value="ECO:0007669"/>
    <property type="project" value="InterPro"/>
</dbReference>
<keyword evidence="17" id="KW-1133">Transmembrane helix</keyword>
<feature type="compositionally biased region" description="Low complexity" evidence="16">
    <location>
        <begin position="308"/>
        <end position="332"/>
    </location>
</feature>
<evidence type="ECO:0000256" key="16">
    <source>
        <dbReference type="SAM" id="MobiDB-lite"/>
    </source>
</evidence>
<feature type="compositionally biased region" description="Basic and acidic residues" evidence="16">
    <location>
        <begin position="44"/>
        <end position="62"/>
    </location>
</feature>
<keyword evidence="10" id="KW-0677">Repeat</keyword>